<gene>
    <name evidence="5" type="ORF">FGG15_05100</name>
</gene>
<feature type="domain" description="SGNH hydrolase-type esterase N-terminal" evidence="4">
    <location>
        <begin position="24"/>
        <end position="174"/>
    </location>
</feature>
<proteinExistence type="predicted"/>
<evidence type="ECO:0000313" key="6">
    <source>
        <dbReference type="Proteomes" id="UP000751614"/>
    </source>
</evidence>
<dbReference type="Gene3D" id="2.60.120.260">
    <property type="entry name" value="Galactose-binding domain-like"/>
    <property type="match status" value="1"/>
</dbReference>
<evidence type="ECO:0000313" key="5">
    <source>
        <dbReference type="EMBL" id="TMU56926.1"/>
    </source>
</evidence>
<keyword evidence="6" id="KW-1185">Reference proteome</keyword>
<sequence>MKSVMLFTFLIFLSQASAQEKTDIKWWNPAEHEFPVISGQAWPKEVESQFHRLPARAEKNIRKAVWNLSKQAAGLSIRFWSNAKSIRVKYTLKGGLSLPHMPATGVSGLDLYGKTPHGDWIRHWGFYSLDKESNYTFTIDSDTKAYYQYGREYQLFLPLYNEIESLEIGIAEGSFLNPLPIRKEKPIVAYGTSICQGACASRPGMAWTNILERRLDRTIINLGFSGNGRLEPELIKLMTEIDAKLYILDCLPNLSPNRENTQLLVLNAVKRLKEKRPNTPIILTAHVGYADDFTNQENKNRYVPLNEDLQNAYNQLKSEGYTDVFLLAKDTIGLGFDSFVDIIHPNDYGMLQYADAYEQLIRVVLNEPKGEISTTIPKNQSRDIAVYQWENRHQAILERNRENPPKICLFGDSIINFWGGEPKSSIANGADSWDEVMVPLGVRNFGYGWDRIENVLWRVQHGELDGFESESIILMIGTNNLHLNTDSEIISGLQNLIQAIKIRQPKSQLHLIGILPRTGKEARVKEINLKIAELAQLENIPYADIGNPLLLENGTLNESLFTDGLHPNAEGYTLLAKQLVTQLQNTSK</sequence>
<accession>A0ABY2WPL1</accession>
<dbReference type="RefSeq" id="WP_138833868.1">
    <property type="nucleotide sequence ID" value="NZ_VCNI01000001.1"/>
</dbReference>
<organism evidence="5 6">
    <name type="scientific">Flagellimonas algicola</name>
    <dbReference type="NCBI Taxonomy" id="2583815"/>
    <lineage>
        <taxon>Bacteria</taxon>
        <taxon>Pseudomonadati</taxon>
        <taxon>Bacteroidota</taxon>
        <taxon>Flavobacteriia</taxon>
        <taxon>Flavobacteriales</taxon>
        <taxon>Flavobacteriaceae</taxon>
        <taxon>Flagellimonas</taxon>
    </lineage>
</organism>
<evidence type="ECO:0000259" key="3">
    <source>
        <dbReference type="Pfam" id="PF14606"/>
    </source>
</evidence>
<dbReference type="Pfam" id="PF14606">
    <property type="entry name" value="Lipase_GDSL_3"/>
    <property type="match status" value="1"/>
</dbReference>
<dbReference type="InterPro" id="IPR051532">
    <property type="entry name" value="Ester_Hydrolysis_Enzymes"/>
</dbReference>
<dbReference type="Pfam" id="PF14607">
    <property type="entry name" value="GxDLY"/>
    <property type="match status" value="1"/>
</dbReference>
<dbReference type="PANTHER" id="PTHR30383:SF5">
    <property type="entry name" value="SGNH HYDROLASE-TYPE ESTERASE DOMAIN-CONTAINING PROTEIN"/>
    <property type="match status" value="1"/>
</dbReference>
<dbReference type="Proteomes" id="UP000751614">
    <property type="component" value="Unassembled WGS sequence"/>
</dbReference>
<dbReference type="InterPro" id="IPR032740">
    <property type="entry name" value="GxDLY"/>
</dbReference>
<comment type="caution">
    <text evidence="5">The sequence shown here is derived from an EMBL/GenBank/DDBJ whole genome shotgun (WGS) entry which is preliminary data.</text>
</comment>
<feature type="chain" id="PRO_5046878990" evidence="1">
    <location>
        <begin position="19"/>
        <end position="588"/>
    </location>
</feature>
<dbReference type="PANTHER" id="PTHR30383">
    <property type="entry name" value="THIOESTERASE 1/PROTEASE 1/LYSOPHOSPHOLIPASE L1"/>
    <property type="match status" value="1"/>
</dbReference>
<evidence type="ECO:0000256" key="1">
    <source>
        <dbReference type="SAM" id="SignalP"/>
    </source>
</evidence>
<dbReference type="EMBL" id="VCNI01000001">
    <property type="protein sequence ID" value="TMU56926.1"/>
    <property type="molecule type" value="Genomic_DNA"/>
</dbReference>
<evidence type="ECO:0000259" key="2">
    <source>
        <dbReference type="Pfam" id="PF13472"/>
    </source>
</evidence>
<evidence type="ECO:0000259" key="4">
    <source>
        <dbReference type="Pfam" id="PF14607"/>
    </source>
</evidence>
<reference evidence="5 6" key="1">
    <citation type="submission" date="2019-05" db="EMBL/GenBank/DDBJ databases">
        <title>Flagellimonas sp. AsT0115, sp. nov., isolated from a marine red algae, Asparagopsis taxiformis.</title>
        <authorList>
            <person name="Kim J."/>
            <person name="Jeong S.E."/>
            <person name="Jeon C.O."/>
        </authorList>
    </citation>
    <scope>NUCLEOTIDE SEQUENCE [LARGE SCALE GENOMIC DNA]</scope>
    <source>
        <strain evidence="5 6">AsT0115</strain>
    </source>
</reference>
<feature type="signal peptide" evidence="1">
    <location>
        <begin position="1"/>
        <end position="18"/>
    </location>
</feature>
<dbReference type="InterPro" id="IPR013830">
    <property type="entry name" value="SGNH_hydro"/>
</dbReference>
<dbReference type="Pfam" id="PF13472">
    <property type="entry name" value="Lipase_GDSL_2"/>
    <property type="match status" value="1"/>
</dbReference>
<feature type="domain" description="SGNH hydrolase-type esterase" evidence="2">
    <location>
        <begin position="409"/>
        <end position="573"/>
    </location>
</feature>
<dbReference type="InterPro" id="IPR036514">
    <property type="entry name" value="SGNH_hydro_sf"/>
</dbReference>
<dbReference type="Gene3D" id="3.40.50.1110">
    <property type="entry name" value="SGNH hydrolase"/>
    <property type="match status" value="2"/>
</dbReference>
<protein>
    <submittedName>
        <fullName evidence="5">Acetylhydrolase</fullName>
    </submittedName>
</protein>
<keyword evidence="1" id="KW-0732">Signal</keyword>
<dbReference type="SUPFAM" id="SSF52266">
    <property type="entry name" value="SGNH hydrolase"/>
    <property type="match status" value="2"/>
</dbReference>
<feature type="domain" description="SGNH hydrolase-type esterase" evidence="3">
    <location>
        <begin position="184"/>
        <end position="362"/>
    </location>
</feature>
<name>A0ABY2WPL1_9FLAO</name>